<keyword evidence="7" id="KW-1185">Reference proteome</keyword>
<dbReference type="EMBL" id="BAABIA010000005">
    <property type="protein sequence ID" value="GAA5142116.1"/>
    <property type="molecule type" value="Genomic_DNA"/>
</dbReference>
<keyword evidence="2 5" id="KW-0812">Transmembrane</keyword>
<organism evidence="6 7">
    <name type="scientific">Prosthecobacter algae</name>
    <dbReference type="NCBI Taxonomy" id="1144682"/>
    <lineage>
        <taxon>Bacteria</taxon>
        <taxon>Pseudomonadati</taxon>
        <taxon>Verrucomicrobiota</taxon>
        <taxon>Verrucomicrobiia</taxon>
        <taxon>Verrucomicrobiales</taxon>
        <taxon>Verrucomicrobiaceae</taxon>
        <taxon>Prosthecobacter</taxon>
    </lineage>
</organism>
<dbReference type="PANTHER" id="PTHR36974:SF1">
    <property type="entry name" value="DOXX FAMILY MEMBRANE PROTEIN"/>
    <property type="match status" value="1"/>
</dbReference>
<evidence type="ECO:0000256" key="2">
    <source>
        <dbReference type="ARBA" id="ARBA00022692"/>
    </source>
</evidence>
<dbReference type="PANTHER" id="PTHR36974">
    <property type="entry name" value="MEMBRANE PROTEIN-RELATED"/>
    <property type="match status" value="1"/>
</dbReference>
<dbReference type="RefSeq" id="WP_345736945.1">
    <property type="nucleotide sequence ID" value="NZ_BAABIA010000005.1"/>
</dbReference>
<comment type="subcellular location">
    <subcellularLocation>
        <location evidence="1">Membrane</location>
        <topology evidence="1">Multi-pass membrane protein</topology>
    </subcellularLocation>
</comment>
<dbReference type="Pfam" id="PF07681">
    <property type="entry name" value="DoxX"/>
    <property type="match status" value="1"/>
</dbReference>
<evidence type="ECO:0000256" key="3">
    <source>
        <dbReference type="ARBA" id="ARBA00022989"/>
    </source>
</evidence>
<evidence type="ECO:0000313" key="7">
    <source>
        <dbReference type="Proteomes" id="UP001499852"/>
    </source>
</evidence>
<keyword evidence="4 5" id="KW-0472">Membrane</keyword>
<evidence type="ECO:0000256" key="5">
    <source>
        <dbReference type="SAM" id="Phobius"/>
    </source>
</evidence>
<protein>
    <submittedName>
        <fullName evidence="6">DoxX family protein</fullName>
    </submittedName>
</protein>
<comment type="caution">
    <text evidence="6">The sequence shown here is derived from an EMBL/GenBank/DDBJ whole genome shotgun (WGS) entry which is preliminary data.</text>
</comment>
<evidence type="ECO:0000313" key="6">
    <source>
        <dbReference type="EMBL" id="GAA5142116.1"/>
    </source>
</evidence>
<reference evidence="7" key="1">
    <citation type="journal article" date="2019" name="Int. J. Syst. Evol. Microbiol.">
        <title>The Global Catalogue of Microorganisms (GCM) 10K type strain sequencing project: providing services to taxonomists for standard genome sequencing and annotation.</title>
        <authorList>
            <consortium name="The Broad Institute Genomics Platform"/>
            <consortium name="The Broad Institute Genome Sequencing Center for Infectious Disease"/>
            <person name="Wu L."/>
            <person name="Ma J."/>
        </authorList>
    </citation>
    <scope>NUCLEOTIDE SEQUENCE [LARGE SCALE GENOMIC DNA]</scope>
    <source>
        <strain evidence="7">JCM 18053</strain>
    </source>
</reference>
<name>A0ABP9P7W4_9BACT</name>
<sequence length="131" mass="14673">MNRPLLKLLFRLLLGLFFVVAGVNHFLNPQVYVGMIPPYLPYPEMLNWVSGAAEVAGGVGILIPRLRWLAAWGLVALLIAIFPANVHLALNGWAAHDIPRWVLWARLPLQAVFIAWVYWTCLAKPAPGKLR</sequence>
<feature type="transmembrane region" description="Helical" evidence="5">
    <location>
        <begin position="45"/>
        <end position="63"/>
    </location>
</feature>
<evidence type="ECO:0000256" key="1">
    <source>
        <dbReference type="ARBA" id="ARBA00004141"/>
    </source>
</evidence>
<feature type="transmembrane region" description="Helical" evidence="5">
    <location>
        <begin position="101"/>
        <end position="121"/>
    </location>
</feature>
<dbReference type="Proteomes" id="UP001499852">
    <property type="component" value="Unassembled WGS sequence"/>
</dbReference>
<keyword evidence="3 5" id="KW-1133">Transmembrane helix</keyword>
<dbReference type="InterPro" id="IPR032808">
    <property type="entry name" value="DoxX"/>
</dbReference>
<accession>A0ABP9P7W4</accession>
<evidence type="ECO:0000256" key="4">
    <source>
        <dbReference type="ARBA" id="ARBA00023136"/>
    </source>
</evidence>
<feature type="transmembrane region" description="Helical" evidence="5">
    <location>
        <begin position="70"/>
        <end position="89"/>
    </location>
</feature>
<gene>
    <name evidence="6" type="ORF">GCM10023213_27490</name>
</gene>
<proteinExistence type="predicted"/>